<comment type="caution">
    <text evidence="1">The sequence shown here is derived from an EMBL/GenBank/DDBJ whole genome shotgun (WGS) entry which is preliminary data.</text>
</comment>
<proteinExistence type="predicted"/>
<reference evidence="1 2" key="1">
    <citation type="submission" date="2018-06" db="EMBL/GenBank/DDBJ databases">
        <title>Genomic Encyclopedia of Archaeal and Bacterial Type Strains, Phase II (KMG-II): from individual species to whole genera.</title>
        <authorList>
            <person name="Goeker M."/>
        </authorList>
    </citation>
    <scope>NUCLEOTIDE SEQUENCE [LARGE SCALE GENOMIC DNA]</scope>
    <source>
        <strain evidence="1 2">DSM 14825</strain>
    </source>
</reference>
<dbReference type="Proteomes" id="UP000249754">
    <property type="component" value="Unassembled WGS sequence"/>
</dbReference>
<evidence type="ECO:0000313" key="2">
    <source>
        <dbReference type="Proteomes" id="UP000249754"/>
    </source>
</evidence>
<dbReference type="AlphaFoldDB" id="A0A327T6W0"/>
<gene>
    <name evidence="1" type="ORF">LY11_00406</name>
</gene>
<organism evidence="1 2">
    <name type="scientific">Pedobacter cryoconitis</name>
    <dbReference type="NCBI Taxonomy" id="188932"/>
    <lineage>
        <taxon>Bacteria</taxon>
        <taxon>Pseudomonadati</taxon>
        <taxon>Bacteroidota</taxon>
        <taxon>Sphingobacteriia</taxon>
        <taxon>Sphingobacteriales</taxon>
        <taxon>Sphingobacteriaceae</taxon>
        <taxon>Pedobacter</taxon>
    </lineage>
</organism>
<accession>A0A327T6W0</accession>
<sequence>MTQAECAELAEITLMKFFKFSSFLLGLFSLMGCMGSMNPTGNSSPDYPYYMTTEPMVVKKILVPVGTTLVYEEHFFKEGKQDKMMSEEKLNSIELPSGQTIDWGGVPVTSITKFFNSEMHGFSVYADFDKLSKDKSTKFSELWQSCSTDIGITVKNTDDWSFNTKNISDVESCSVLYQRYFKEDTSQQSFLNNMYAELLKIGSK</sequence>
<name>A0A327T6W0_9SPHI</name>
<protein>
    <submittedName>
        <fullName evidence="1">Uncharacterized protein</fullName>
    </submittedName>
</protein>
<evidence type="ECO:0000313" key="1">
    <source>
        <dbReference type="EMBL" id="RAJ37330.1"/>
    </source>
</evidence>
<dbReference type="EMBL" id="QLLR01000001">
    <property type="protein sequence ID" value="RAJ37330.1"/>
    <property type="molecule type" value="Genomic_DNA"/>
</dbReference>